<dbReference type="OMA" id="FQPHQLA"/>
<keyword evidence="3" id="KW-0472">Membrane</keyword>
<reference evidence="5 6" key="1">
    <citation type="journal article" date="2017" name="Clin. Infect. Dis.">
        <title>Simultaneous emergence of multidrug-resistant Candida auris on 3 continents confirmed by whole-genome sequencing and epidemiological analyses.</title>
        <authorList>
            <person name="Lockhart S.R."/>
            <person name="Etienne K.A."/>
            <person name="Vallabhaneni S."/>
            <person name="Farooqi J."/>
            <person name="Chowdhary A."/>
            <person name="Govender N.P."/>
            <person name="Colombo A.L."/>
            <person name="Calvo B."/>
            <person name="Cuomo C.A."/>
            <person name="Desjardins C.A."/>
            <person name="Berkow E.L."/>
            <person name="Castanheira M."/>
            <person name="Magobo R.E."/>
            <person name="Jabeen K."/>
            <person name="Asghar R.J."/>
            <person name="Meis J.F."/>
            <person name="Jackson B."/>
            <person name="Chiller T."/>
            <person name="Litvintseva A.P."/>
        </authorList>
    </citation>
    <scope>NUCLEOTIDE SEQUENCE [LARGE SCALE GENOMIC DNA]</scope>
    <source>
        <strain evidence="5 6">B8441</strain>
    </source>
</reference>
<evidence type="ECO:0000313" key="6">
    <source>
        <dbReference type="Proteomes" id="UP000230249"/>
    </source>
</evidence>
<dbReference type="GO" id="GO:0065003">
    <property type="term" value="P:protein-containing complex assembly"/>
    <property type="evidence" value="ECO:0007669"/>
    <property type="project" value="EnsemblFungi"/>
</dbReference>
<dbReference type="InterPro" id="IPR021278">
    <property type="entry name" value="ATP19"/>
</dbReference>
<sequence>MGAAYQILGKSVQPHVLSLATLGLVAFVAMPKPWGPAKPTTPAINASSKEEEKFVQDFLAKHLEKSAEKH</sequence>
<reference evidence="5" key="2">
    <citation type="submission" date="2017-11" db="EMBL/GenBank/DDBJ databases">
        <title>Candida auris genome assembly and annotation.</title>
        <authorList>
            <person name="Munoz J.F."/>
            <person name="Gade L.G."/>
            <person name="Chow N.A."/>
            <person name="Litvintseva A.P."/>
            <person name="Loparev V.N."/>
            <person name="Cuomo C.A."/>
        </authorList>
    </citation>
    <scope>NUCLEOTIDE SEQUENCE</scope>
    <source>
        <strain evidence="5">B8441</strain>
    </source>
</reference>
<dbReference type="Pfam" id="PF11022">
    <property type="entry name" value="ATP19"/>
    <property type="match status" value="1"/>
</dbReference>
<evidence type="ECO:0000313" key="4">
    <source>
        <dbReference type="EMBL" id="KAK8443418.1"/>
    </source>
</evidence>
<evidence type="ECO:0000256" key="2">
    <source>
        <dbReference type="ARBA" id="ARBA00023128"/>
    </source>
</evidence>
<keyword evidence="6" id="KW-1185">Reference proteome</keyword>
<comment type="caution">
    <text evidence="5">The sequence shown here is derived from an EMBL/GenBank/DDBJ whole genome shotgun (WGS) entry which is preliminary data.</text>
</comment>
<dbReference type="PANTHER" id="PTHR28074:SF1">
    <property type="entry name" value="ATP SYNTHASE SUBUNIT K, MITOCHONDRIAL"/>
    <property type="match status" value="1"/>
</dbReference>
<dbReference type="STRING" id="498019.A0A2H0ZPZ4"/>
<keyword evidence="2" id="KW-0496">Mitochondrion</keyword>
<dbReference type="VEuPathDB" id="FungiDB:B9J08_003926"/>
<evidence type="ECO:0000256" key="1">
    <source>
        <dbReference type="ARBA" id="ARBA00004325"/>
    </source>
</evidence>
<protein>
    <recommendedName>
        <fullName evidence="7">ATP synthase subunit K, mitochondrial</fullName>
    </recommendedName>
</protein>
<reference evidence="4" key="4">
    <citation type="submission" date="2024-03" db="EMBL/GenBank/DDBJ databases">
        <title>Improved genome assembly of Candida auris strain B8441 and annotation of B11205.</title>
        <authorList>
            <person name="Cauldron N.C."/>
            <person name="Shea T."/>
            <person name="Cuomo C.A."/>
        </authorList>
    </citation>
    <scope>NUCLEOTIDE SEQUENCE</scope>
    <source>
        <strain evidence="4">B8441</strain>
    </source>
</reference>
<dbReference type="OrthoDB" id="2094445at2759"/>
<evidence type="ECO:0000256" key="3">
    <source>
        <dbReference type="ARBA" id="ARBA00023136"/>
    </source>
</evidence>
<dbReference type="VEuPathDB" id="FungiDB:CJI96_0002554"/>
<accession>A0A2H0ZPZ4</accession>
<name>A0A2H0ZPZ4_CANAR</name>
<dbReference type="PANTHER" id="PTHR28074">
    <property type="entry name" value="ATP SYNTHASE SUBUNIT K, MITOCHONDRIAL"/>
    <property type="match status" value="1"/>
</dbReference>
<organism evidence="5">
    <name type="scientific">Candidozyma auris</name>
    <name type="common">Yeast</name>
    <name type="synonym">Candida auris</name>
    <dbReference type="NCBI Taxonomy" id="498019"/>
    <lineage>
        <taxon>Eukaryota</taxon>
        <taxon>Fungi</taxon>
        <taxon>Dikarya</taxon>
        <taxon>Ascomycota</taxon>
        <taxon>Saccharomycotina</taxon>
        <taxon>Pichiomycetes</taxon>
        <taxon>Metschnikowiaceae</taxon>
        <taxon>Candidozyma</taxon>
    </lineage>
</organism>
<evidence type="ECO:0008006" key="7">
    <source>
        <dbReference type="Google" id="ProtNLM"/>
    </source>
</evidence>
<proteinExistence type="predicted"/>
<dbReference type="Proteomes" id="UP000230249">
    <property type="component" value="Unassembled WGS sequence"/>
</dbReference>
<dbReference type="EMBL" id="PEKT03000001">
    <property type="protein sequence ID" value="KAK8443418.1"/>
    <property type="molecule type" value="Genomic_DNA"/>
</dbReference>
<dbReference type="VEuPathDB" id="FungiDB:CJJ07_000780"/>
<evidence type="ECO:0000313" key="5">
    <source>
        <dbReference type="EMBL" id="PIS52312.1"/>
    </source>
</evidence>
<dbReference type="VEuPathDB" id="FungiDB:QG37_00112"/>
<reference evidence="4 6" key="3">
    <citation type="journal article" date="2018" name="Nat. Commun.">
        <title>Genomic insights into multidrug-resistance, mating and virulence in Candida auris and related emerging species.</title>
        <authorList>
            <person name="Munoz J.F."/>
            <person name="Gade L."/>
            <person name="Chow N.A."/>
            <person name="Loparev V.N."/>
            <person name="Juieng P."/>
            <person name="Berkow E.L."/>
            <person name="Farrer R.A."/>
            <person name="Litvintseva A.P."/>
            <person name="Cuomo C.A."/>
        </authorList>
    </citation>
    <scope>GENOME REANNOTATION</scope>
    <source>
        <strain evidence="4 6">B8441</strain>
    </source>
</reference>
<dbReference type="GO" id="GO:0015986">
    <property type="term" value="P:proton motive force-driven ATP synthesis"/>
    <property type="evidence" value="ECO:0007669"/>
    <property type="project" value="EnsemblFungi"/>
</dbReference>
<gene>
    <name evidence="5" type="ORF">B9J08_003926</name>
    <name evidence="4" type="ORF">B9J08_01783</name>
</gene>
<dbReference type="VEuPathDB" id="FungiDB:CJJ09_000085"/>
<comment type="subcellular location">
    <subcellularLocation>
        <location evidence="1">Mitochondrion membrane</location>
    </subcellularLocation>
</comment>
<dbReference type="EMBL" id="PEKT02000007">
    <property type="protein sequence ID" value="PIS52312.1"/>
    <property type="molecule type" value="Genomic_DNA"/>
</dbReference>
<dbReference type="AlphaFoldDB" id="A0A2H0ZPZ4"/>
<dbReference type="GO" id="GO:0045259">
    <property type="term" value="C:proton-transporting ATP synthase complex"/>
    <property type="evidence" value="ECO:0007669"/>
    <property type="project" value="EnsemblFungi"/>
</dbReference>
<dbReference type="GO" id="GO:0005743">
    <property type="term" value="C:mitochondrial inner membrane"/>
    <property type="evidence" value="ECO:0007669"/>
    <property type="project" value="EnsemblFungi"/>
</dbReference>